<keyword evidence="3" id="KW-0472">Membrane</keyword>
<proteinExistence type="inferred from homology"/>
<dbReference type="InterPro" id="IPR014843">
    <property type="entry name" value="Him1/Fmp52"/>
</dbReference>
<sequence length="230" mass="25639">MATNNALVLGATGLTGSFFLKRAAVWEGINKVYSITRRKVPFEVKAEEIVEEDNSKWATLIPNDIQYLFTALATTRAAAGGFDKQYAIDHDLNIELAKEAKAKGCETIVVVSSAGANKCSWLPYLKMKGEIEEDLINLKFKNTIILRPSALLGHRENDHKGFGNNIFVAISNQFYRSRFQRVMAYPVQAHEVAEAGIQAAIEASKQTSDKPFVRFIESKEILDIAEQIKK</sequence>
<protein>
    <submittedName>
        <fullName evidence="4">Protein FMP52, mitochondrial</fullName>
    </submittedName>
</protein>
<reference evidence="4 5" key="1">
    <citation type="submission" date="2024-05" db="EMBL/GenBank/DDBJ databases">
        <title>Long read based assembly of the Candida bracarensis genome reveals expanded adhesin content.</title>
        <authorList>
            <person name="Marcet-Houben M."/>
            <person name="Ksiezopolska E."/>
            <person name="Gabaldon T."/>
        </authorList>
    </citation>
    <scope>NUCLEOTIDE SEQUENCE [LARGE SCALE GENOMIC DNA]</scope>
    <source>
        <strain evidence="4 5">CBM6</strain>
    </source>
</reference>
<comment type="caution">
    <text evidence="4">The sequence shown here is derived from an EMBL/GenBank/DDBJ whole genome shotgun (WGS) entry which is preliminary data.</text>
</comment>
<accession>A0ABR4NSK5</accession>
<evidence type="ECO:0000313" key="4">
    <source>
        <dbReference type="EMBL" id="KAL3231336.1"/>
    </source>
</evidence>
<dbReference type="Pfam" id="PF08732">
    <property type="entry name" value="HIM1"/>
    <property type="match status" value="1"/>
</dbReference>
<comment type="similarity">
    <text evidence="2">Belongs to the FMP52 family.</text>
</comment>
<dbReference type="Gene3D" id="3.40.50.720">
    <property type="entry name" value="NAD(P)-binding Rossmann-like Domain"/>
    <property type="match status" value="1"/>
</dbReference>
<evidence type="ECO:0000256" key="3">
    <source>
        <dbReference type="ARBA" id="ARBA00022787"/>
    </source>
</evidence>
<dbReference type="PANTHER" id="PTHR14097">
    <property type="entry name" value="OXIDOREDUCTASE HTATIP2"/>
    <property type="match status" value="1"/>
</dbReference>
<organism evidence="4 5">
    <name type="scientific">Nakaseomyces bracarensis</name>
    <dbReference type="NCBI Taxonomy" id="273131"/>
    <lineage>
        <taxon>Eukaryota</taxon>
        <taxon>Fungi</taxon>
        <taxon>Dikarya</taxon>
        <taxon>Ascomycota</taxon>
        <taxon>Saccharomycotina</taxon>
        <taxon>Saccharomycetes</taxon>
        <taxon>Saccharomycetales</taxon>
        <taxon>Saccharomycetaceae</taxon>
        <taxon>Nakaseomyces</taxon>
    </lineage>
</organism>
<keyword evidence="5" id="KW-1185">Reference proteome</keyword>
<comment type="subcellular location">
    <subcellularLocation>
        <location evidence="1">Mitochondrion outer membrane</location>
        <topology evidence="1">Peripheral membrane protein</topology>
    </subcellularLocation>
</comment>
<keyword evidence="3" id="KW-1000">Mitochondrion outer membrane</keyword>
<name>A0ABR4NSK5_9SACH</name>
<dbReference type="PANTHER" id="PTHR14097:SF7">
    <property type="entry name" value="OXIDOREDUCTASE HTATIP2"/>
    <property type="match status" value="1"/>
</dbReference>
<dbReference type="SUPFAM" id="SSF51735">
    <property type="entry name" value="NAD(P)-binding Rossmann-fold domains"/>
    <property type="match status" value="1"/>
</dbReference>
<dbReference type="Proteomes" id="UP001623330">
    <property type="component" value="Unassembled WGS sequence"/>
</dbReference>
<gene>
    <name evidence="4" type="ORF">RNJ44_00371</name>
</gene>
<evidence type="ECO:0000256" key="2">
    <source>
        <dbReference type="ARBA" id="ARBA00006617"/>
    </source>
</evidence>
<dbReference type="InterPro" id="IPR036291">
    <property type="entry name" value="NAD(P)-bd_dom_sf"/>
</dbReference>
<keyword evidence="3" id="KW-0496">Mitochondrion</keyword>
<dbReference type="EMBL" id="JBEVYD010000007">
    <property type="protein sequence ID" value="KAL3231336.1"/>
    <property type="molecule type" value="Genomic_DNA"/>
</dbReference>
<evidence type="ECO:0000313" key="5">
    <source>
        <dbReference type="Proteomes" id="UP001623330"/>
    </source>
</evidence>
<evidence type="ECO:0000256" key="1">
    <source>
        <dbReference type="ARBA" id="ARBA00004450"/>
    </source>
</evidence>